<dbReference type="STRING" id="1246995.AFR_05545"/>
<dbReference type="SUPFAM" id="SSF52833">
    <property type="entry name" value="Thioredoxin-like"/>
    <property type="match status" value="1"/>
</dbReference>
<dbReference type="PANTHER" id="PTHR42899">
    <property type="entry name" value="SPERMATOGENESIS-ASSOCIATED PROTEIN 20"/>
    <property type="match status" value="1"/>
</dbReference>
<gene>
    <name evidence="2" type="ORF">AFR_05545</name>
</gene>
<dbReference type="GO" id="GO:0005975">
    <property type="term" value="P:carbohydrate metabolic process"/>
    <property type="evidence" value="ECO:0007669"/>
    <property type="project" value="InterPro"/>
</dbReference>
<evidence type="ECO:0000313" key="3">
    <source>
        <dbReference type="Proteomes" id="UP000017746"/>
    </source>
</evidence>
<dbReference type="InterPro" id="IPR012341">
    <property type="entry name" value="6hp_glycosidase-like_sf"/>
</dbReference>
<dbReference type="KEGG" id="afs:AFR_05545"/>
<dbReference type="Pfam" id="PF03190">
    <property type="entry name" value="Thioredox_DsbH"/>
    <property type="match status" value="1"/>
</dbReference>
<keyword evidence="3" id="KW-1185">Reference proteome</keyword>
<dbReference type="PATRIC" id="fig|1246995.3.peg.1125"/>
<dbReference type="PIRSF" id="PIRSF006402">
    <property type="entry name" value="UCP006402_thioredoxin"/>
    <property type="match status" value="1"/>
</dbReference>
<dbReference type="Gene3D" id="1.50.10.10">
    <property type="match status" value="1"/>
</dbReference>
<dbReference type="OrthoDB" id="9762614at2"/>
<dbReference type="InterPro" id="IPR024705">
    <property type="entry name" value="Ssp411"/>
</dbReference>
<dbReference type="eggNOG" id="COG1331">
    <property type="taxonomic scope" value="Bacteria"/>
</dbReference>
<dbReference type="AlphaFoldDB" id="U5VQZ7"/>
<dbReference type="CDD" id="cd02955">
    <property type="entry name" value="SSP411"/>
    <property type="match status" value="1"/>
</dbReference>
<dbReference type="SUPFAM" id="SSF48208">
    <property type="entry name" value="Six-hairpin glycosidases"/>
    <property type="match status" value="1"/>
</dbReference>
<reference evidence="2 3" key="1">
    <citation type="journal article" date="2014" name="J. Biotechnol.">
        <title>Complete genome sequence of the actinobacterium Actinoplanes friuliensis HAG 010964, producer of the lipopeptide antibiotic friulimycin.</title>
        <authorList>
            <person name="Ruckert C."/>
            <person name="Szczepanowski R."/>
            <person name="Albersmeier A."/>
            <person name="Goesmann A."/>
            <person name="Fischer N."/>
            <person name="Steinkamper A."/>
            <person name="Puhler A."/>
            <person name="Biener R."/>
            <person name="Schwartz D."/>
            <person name="Kalinowski J."/>
        </authorList>
    </citation>
    <scope>NUCLEOTIDE SEQUENCE [LARGE SCALE GENOMIC DNA]</scope>
    <source>
        <strain evidence="2 3">DSM 7358</strain>
    </source>
</reference>
<name>U5VQZ7_9ACTN</name>
<dbReference type="InterPro" id="IPR004879">
    <property type="entry name" value="Ssp411-like_TRX"/>
</dbReference>
<feature type="domain" description="Spermatogenesis-associated protein 20-like TRX" evidence="1">
    <location>
        <begin position="3"/>
        <end position="157"/>
    </location>
</feature>
<dbReference type="RefSeq" id="WP_023358929.1">
    <property type="nucleotide sequence ID" value="NC_022657.1"/>
</dbReference>
<dbReference type="InterPro" id="IPR008928">
    <property type="entry name" value="6-hairpin_glycosidase_sf"/>
</dbReference>
<sequence length="662" mass="70835">MANRLAGATSPYLLQHQDNPVDWWPWSDEAFAEARRRDVPVLISVGYAACHWCHVMAHESFEDEAVARLMNDGFVAIKVDREERPDVDAVYMTATQAMTGQGGWPMTVFATPAGEPFFCGTYFPKASFTRLLDSVTTAWRDQRDAVITQGSAVVQAIGGAQLVGGPTTPISPELLDTAAASLAKEHDPSYGGFGGAPKFPPHMDLLFLLRHHQRTGAEADLEIVRHTAEQMARGGIYDQLAGGFARYAVDTTWTVPHFEKMLYDNALLLRVYTQLWRLTDDPFARRIADETAAFLLRDLATPAGGLASALDADTDGTEGLTYAWTPAQLREALGDEDGDWAADLFRVTTKGTFEHGSSVLVLARDIDAAAPELVARWQDVRSRLLAARNERPQPARDDKVVASWNGLAITALAEYAQLTGSSPDPAVHLASVLADRHLVDDRLRRVSRNGVVGAPDGVLEDYGTVAEAFCAVHQLTGDGQWLVRAGALLDVALDHFATGSGGLYDTADDAEKLVTRPADPTDNATPSGLAALCAGLVAYAALSGETRYREAADAALETVGPLIEGHARFAGYSATVAEAVVAGPYEIAIATNAPATDPLVAAAHRHAPPGTVVVVGEPDRPGVPLLADRPLINGASAAFVCRGFVCDRPVTTPEELVDRLSS</sequence>
<dbReference type="PANTHER" id="PTHR42899:SF1">
    <property type="entry name" value="SPERMATOGENESIS-ASSOCIATED PROTEIN 20"/>
    <property type="match status" value="1"/>
</dbReference>
<dbReference type="EMBL" id="CP006272">
    <property type="protein sequence ID" value="AGZ39398.1"/>
    <property type="molecule type" value="Genomic_DNA"/>
</dbReference>
<evidence type="ECO:0000259" key="1">
    <source>
        <dbReference type="Pfam" id="PF03190"/>
    </source>
</evidence>
<dbReference type="HOGENOM" id="CLU_014051_4_2_11"/>
<accession>U5VQZ7</accession>
<dbReference type="Gene3D" id="3.40.30.10">
    <property type="entry name" value="Glutaredoxin"/>
    <property type="match status" value="1"/>
</dbReference>
<dbReference type="InterPro" id="IPR036249">
    <property type="entry name" value="Thioredoxin-like_sf"/>
</dbReference>
<proteinExistence type="predicted"/>
<dbReference type="Proteomes" id="UP000017746">
    <property type="component" value="Chromosome"/>
</dbReference>
<protein>
    <recommendedName>
        <fullName evidence="1">Spermatogenesis-associated protein 20-like TRX domain-containing protein</fullName>
    </recommendedName>
</protein>
<evidence type="ECO:0000313" key="2">
    <source>
        <dbReference type="EMBL" id="AGZ39398.1"/>
    </source>
</evidence>
<organism evidence="2 3">
    <name type="scientific">Actinoplanes friuliensis DSM 7358</name>
    <dbReference type="NCBI Taxonomy" id="1246995"/>
    <lineage>
        <taxon>Bacteria</taxon>
        <taxon>Bacillati</taxon>
        <taxon>Actinomycetota</taxon>
        <taxon>Actinomycetes</taxon>
        <taxon>Micromonosporales</taxon>
        <taxon>Micromonosporaceae</taxon>
        <taxon>Actinoplanes</taxon>
    </lineage>
</organism>